<accession>A0AAU9EBP4</accession>
<dbReference type="SUPFAM" id="SSF51230">
    <property type="entry name" value="Single hybrid motif"/>
    <property type="match status" value="1"/>
</dbReference>
<sequence>MTTQTGNKTKSKAPMVFDMTSNECIWSKAGVVAHRLCHNAFDCLSCSFDKAIQRKRARGWHEDGLEQNQENYWTSENWQNTAPHKRYCRHMLTGRVAFKLCPNHYACARCAYDQMLDDEGLAEPTTLVHMHDAAGFVVPDDYYLHPGHTWARVEYGGRVRIGLDDLAARLFGPADEFRLPQLGMAVTGGGKELAFSRGGRQARAASPIEGVVVARNPKVLQNPAAANQLPYDEGWLLLVEPIRLQRDLKGMQTGEEGVAWMEQESQRLSDQITADTGQRLAATGGRMVPDIYGAVPGLDWKHLVHEFL</sequence>
<reference evidence="3" key="1">
    <citation type="journal article" date="2023" name="Arch. Microbiol.">
        <title>Desulfoferula mesophilus gen. nov. sp. nov., a mesophilic sulfate-reducing bacterium isolated from a brackish lake sediment.</title>
        <authorList>
            <person name="Watanabe T."/>
            <person name="Yabe T."/>
            <person name="Tsuji J.M."/>
            <person name="Fukui M."/>
        </authorList>
    </citation>
    <scope>NUCLEOTIDE SEQUENCE [LARGE SCALE GENOMIC DNA]</scope>
    <source>
        <strain evidence="3">12FAK</strain>
    </source>
</reference>
<name>A0AAU9EBP4_9BACT</name>
<dbReference type="RefSeq" id="WP_338606217.1">
    <property type="nucleotide sequence ID" value="NZ_AP028679.1"/>
</dbReference>
<dbReference type="InterPro" id="IPR002930">
    <property type="entry name" value="GCV_H"/>
</dbReference>
<dbReference type="InterPro" id="IPR011053">
    <property type="entry name" value="Single_hybrid_motif"/>
</dbReference>
<dbReference type="GO" id="GO:0005960">
    <property type="term" value="C:glycine cleavage complex"/>
    <property type="evidence" value="ECO:0007669"/>
    <property type="project" value="InterPro"/>
</dbReference>
<organism evidence="2 3">
    <name type="scientific">Desulfoferula mesophila</name>
    <dbReference type="NCBI Taxonomy" id="3058419"/>
    <lineage>
        <taxon>Bacteria</taxon>
        <taxon>Pseudomonadati</taxon>
        <taxon>Thermodesulfobacteriota</taxon>
        <taxon>Desulfarculia</taxon>
        <taxon>Desulfarculales</taxon>
        <taxon>Desulfarculaceae</taxon>
        <taxon>Desulfoferula</taxon>
    </lineage>
</organism>
<dbReference type="InterPro" id="IPR033753">
    <property type="entry name" value="GCV_H/Fam206"/>
</dbReference>
<evidence type="ECO:0008006" key="4">
    <source>
        <dbReference type="Google" id="ProtNLM"/>
    </source>
</evidence>
<keyword evidence="1" id="KW-0450">Lipoyl</keyword>
<dbReference type="Pfam" id="PF01597">
    <property type="entry name" value="GCV_H"/>
    <property type="match status" value="1"/>
</dbReference>
<dbReference type="AlphaFoldDB" id="A0AAU9EBP4"/>
<dbReference type="EMBL" id="AP028679">
    <property type="protein sequence ID" value="BEQ14513.1"/>
    <property type="molecule type" value="Genomic_DNA"/>
</dbReference>
<protein>
    <recommendedName>
        <fullName evidence="4">Glycine cleavage system H protein</fullName>
    </recommendedName>
</protein>
<evidence type="ECO:0000256" key="1">
    <source>
        <dbReference type="ARBA" id="ARBA00022823"/>
    </source>
</evidence>
<dbReference type="GO" id="GO:0009249">
    <property type="term" value="P:protein lipoylation"/>
    <property type="evidence" value="ECO:0007669"/>
    <property type="project" value="TreeGrafter"/>
</dbReference>
<dbReference type="KEGG" id="dmp:FAK_15790"/>
<evidence type="ECO:0000313" key="3">
    <source>
        <dbReference type="Proteomes" id="UP001366166"/>
    </source>
</evidence>
<evidence type="ECO:0000313" key="2">
    <source>
        <dbReference type="EMBL" id="BEQ14513.1"/>
    </source>
</evidence>
<gene>
    <name evidence="2" type="ORF">FAK_15790</name>
</gene>
<dbReference type="CDD" id="cd06848">
    <property type="entry name" value="GCS_H"/>
    <property type="match status" value="1"/>
</dbReference>
<dbReference type="GO" id="GO:0005829">
    <property type="term" value="C:cytosol"/>
    <property type="evidence" value="ECO:0007669"/>
    <property type="project" value="TreeGrafter"/>
</dbReference>
<keyword evidence="3" id="KW-1185">Reference proteome</keyword>
<dbReference type="PANTHER" id="PTHR11715:SF3">
    <property type="entry name" value="GLYCINE CLEAVAGE SYSTEM H PROTEIN-RELATED"/>
    <property type="match status" value="1"/>
</dbReference>
<proteinExistence type="predicted"/>
<dbReference type="Gene3D" id="2.40.50.100">
    <property type="match status" value="1"/>
</dbReference>
<dbReference type="Proteomes" id="UP001366166">
    <property type="component" value="Chromosome"/>
</dbReference>
<dbReference type="PANTHER" id="PTHR11715">
    <property type="entry name" value="GLYCINE CLEAVAGE SYSTEM H PROTEIN"/>
    <property type="match status" value="1"/>
</dbReference>
<dbReference type="GO" id="GO:0019464">
    <property type="term" value="P:glycine decarboxylation via glycine cleavage system"/>
    <property type="evidence" value="ECO:0007669"/>
    <property type="project" value="InterPro"/>
</dbReference>